<evidence type="ECO:0000313" key="2">
    <source>
        <dbReference type="Proteomes" id="UP001283361"/>
    </source>
</evidence>
<gene>
    <name evidence="1" type="ORF">RRG08_038821</name>
</gene>
<comment type="caution">
    <text evidence="1">The sequence shown here is derived from an EMBL/GenBank/DDBJ whole genome shotgun (WGS) entry which is preliminary data.</text>
</comment>
<reference evidence="1" key="1">
    <citation type="journal article" date="2023" name="G3 (Bethesda)">
        <title>A reference genome for the long-term kleptoplast-retaining sea slug Elysia crispata morphotype clarki.</title>
        <authorList>
            <person name="Eastman K.E."/>
            <person name="Pendleton A.L."/>
            <person name="Shaikh M.A."/>
            <person name="Suttiyut T."/>
            <person name="Ogas R."/>
            <person name="Tomko P."/>
            <person name="Gavelis G."/>
            <person name="Widhalm J.R."/>
            <person name="Wisecaver J.H."/>
        </authorList>
    </citation>
    <scope>NUCLEOTIDE SEQUENCE</scope>
    <source>
        <strain evidence="1">ECLA1</strain>
    </source>
</reference>
<sequence>MAMKNEPRRFQAAAKLKLGSAVVHDLDIRLRETVRSGLDRFSLPLYTHWRQSGLTCIEPGPLNRQSNALPKRLSAVLVDACRRSAGDSNTGTQKRRNLRKWGEGEGGRRRKIIRPKTNAGPRDVVATARPDEQTLTLHYIRVRFDLLL</sequence>
<name>A0AAE1D3T3_9GAST</name>
<proteinExistence type="predicted"/>
<dbReference type="AlphaFoldDB" id="A0AAE1D3T3"/>
<organism evidence="1 2">
    <name type="scientific">Elysia crispata</name>
    <name type="common">lettuce slug</name>
    <dbReference type="NCBI Taxonomy" id="231223"/>
    <lineage>
        <taxon>Eukaryota</taxon>
        <taxon>Metazoa</taxon>
        <taxon>Spiralia</taxon>
        <taxon>Lophotrochozoa</taxon>
        <taxon>Mollusca</taxon>
        <taxon>Gastropoda</taxon>
        <taxon>Heterobranchia</taxon>
        <taxon>Euthyneura</taxon>
        <taxon>Panpulmonata</taxon>
        <taxon>Sacoglossa</taxon>
        <taxon>Placobranchoidea</taxon>
        <taxon>Plakobranchidae</taxon>
        <taxon>Elysia</taxon>
    </lineage>
</organism>
<accession>A0AAE1D3T3</accession>
<keyword evidence="2" id="KW-1185">Reference proteome</keyword>
<dbReference type="Proteomes" id="UP001283361">
    <property type="component" value="Unassembled WGS sequence"/>
</dbReference>
<evidence type="ECO:0000313" key="1">
    <source>
        <dbReference type="EMBL" id="KAK3756329.1"/>
    </source>
</evidence>
<protein>
    <submittedName>
        <fullName evidence="1">Uncharacterized protein</fullName>
    </submittedName>
</protein>
<dbReference type="EMBL" id="JAWDGP010005524">
    <property type="protein sequence ID" value="KAK3756329.1"/>
    <property type="molecule type" value="Genomic_DNA"/>
</dbReference>